<feature type="repeat" description="ANK" evidence="3">
    <location>
        <begin position="226"/>
        <end position="258"/>
    </location>
</feature>
<dbReference type="AlphaFoldDB" id="C0Z8D2"/>
<feature type="region of interest" description="Disordered" evidence="4">
    <location>
        <begin position="37"/>
        <end position="108"/>
    </location>
</feature>
<gene>
    <name evidence="5" type="ordered locus">BBR47_55820</name>
</gene>
<feature type="compositionally biased region" description="Polar residues" evidence="4">
    <location>
        <begin position="54"/>
        <end position="97"/>
    </location>
</feature>
<dbReference type="PANTHER" id="PTHR24171:SF8">
    <property type="entry name" value="BRCA1-ASSOCIATED RING DOMAIN PROTEIN 1"/>
    <property type="match status" value="1"/>
</dbReference>
<name>C0Z8D2_BREBN</name>
<evidence type="ECO:0000313" key="6">
    <source>
        <dbReference type="Proteomes" id="UP000001877"/>
    </source>
</evidence>
<protein>
    <submittedName>
        <fullName evidence="5">Uncharacterized protein</fullName>
    </submittedName>
</protein>
<dbReference type="STRING" id="358681.BBR47_55820"/>
<dbReference type="InterPro" id="IPR002110">
    <property type="entry name" value="Ankyrin_rpt"/>
</dbReference>
<evidence type="ECO:0000313" key="5">
    <source>
        <dbReference type="EMBL" id="BAH46559.1"/>
    </source>
</evidence>
<dbReference type="HOGENOM" id="CLU_948894_0_0_9"/>
<dbReference type="eggNOG" id="COG0666">
    <property type="taxonomic scope" value="Bacteria"/>
</dbReference>
<dbReference type="GO" id="GO:0004842">
    <property type="term" value="F:ubiquitin-protein transferase activity"/>
    <property type="evidence" value="ECO:0007669"/>
    <property type="project" value="TreeGrafter"/>
</dbReference>
<dbReference type="Proteomes" id="UP000001877">
    <property type="component" value="Chromosome"/>
</dbReference>
<evidence type="ECO:0000256" key="2">
    <source>
        <dbReference type="ARBA" id="ARBA00023043"/>
    </source>
</evidence>
<dbReference type="Pfam" id="PF12796">
    <property type="entry name" value="Ank_2"/>
    <property type="match status" value="2"/>
</dbReference>
<dbReference type="PROSITE" id="PS50088">
    <property type="entry name" value="ANK_REPEAT"/>
    <property type="match status" value="2"/>
</dbReference>
<keyword evidence="6" id="KW-1185">Reference proteome</keyword>
<evidence type="ECO:0000256" key="3">
    <source>
        <dbReference type="PROSITE-ProRule" id="PRU00023"/>
    </source>
</evidence>
<dbReference type="InterPro" id="IPR036770">
    <property type="entry name" value="Ankyrin_rpt-contain_sf"/>
</dbReference>
<evidence type="ECO:0000256" key="1">
    <source>
        <dbReference type="ARBA" id="ARBA00022737"/>
    </source>
</evidence>
<sequence length="293" mass="32185">MSMKLKRSLFLGTILLVCLFIWIVVFQTITGSDIFSKSSTNKPKSAAEKEATSLPKQTKSTSAINVSQTVSTNQNPTSNPISEQVDTSPKPEQNSIPAQAPSDPVDSMSPIQARQEIGKLSAKFDSKDFVQAARNKDIYLMKLFLKAGMDPNVSYYDPDQNLTIPLAYAVYNEHLEGVRLLLKHGADPNAIEIDGGLTMLMIATGELEIIKELINSGAQPDLNYDKFNSPLYQAVSLGRTEVAKLLLTHGADPNLTTVDTEDINGESTLIRLTPLEKAVKMRNKEMIQLLSKN</sequence>
<dbReference type="RefSeq" id="WP_015893750.1">
    <property type="nucleotide sequence ID" value="NC_012491.1"/>
</dbReference>
<reference evidence="5 6" key="1">
    <citation type="submission" date="2005-03" db="EMBL/GenBank/DDBJ databases">
        <title>Brevibacillus brevis strain 47, complete genome.</title>
        <authorList>
            <person name="Hosoyama A."/>
            <person name="Yamada R."/>
            <person name="Hongo Y."/>
            <person name="Terui Y."/>
            <person name="Ankai A."/>
            <person name="Masuyama W."/>
            <person name="Sekiguchi M."/>
            <person name="Takeda T."/>
            <person name="Asano K."/>
            <person name="Ohji S."/>
            <person name="Ichikawa N."/>
            <person name="Narita S."/>
            <person name="Aoki N."/>
            <person name="Miura H."/>
            <person name="Matsushita S."/>
            <person name="Sekigawa T."/>
            <person name="Yamagata H."/>
            <person name="Yoshikawa H."/>
            <person name="Udaka S."/>
            <person name="Tanikawa S."/>
            <person name="Fujita N."/>
        </authorList>
    </citation>
    <scope>NUCLEOTIDE SEQUENCE [LARGE SCALE GENOMIC DNA]</scope>
    <source>
        <strain evidence="6">47 / JCM 6285 / NBRC 100599</strain>
    </source>
</reference>
<organism evidence="5 6">
    <name type="scientific">Brevibacillus brevis (strain 47 / JCM 6285 / NBRC 100599)</name>
    <dbReference type="NCBI Taxonomy" id="358681"/>
    <lineage>
        <taxon>Bacteria</taxon>
        <taxon>Bacillati</taxon>
        <taxon>Bacillota</taxon>
        <taxon>Bacilli</taxon>
        <taxon>Bacillales</taxon>
        <taxon>Paenibacillaceae</taxon>
        <taxon>Brevibacillus</taxon>
    </lineage>
</organism>
<dbReference type="Gene3D" id="1.25.40.20">
    <property type="entry name" value="Ankyrin repeat-containing domain"/>
    <property type="match status" value="1"/>
</dbReference>
<dbReference type="GO" id="GO:0085020">
    <property type="term" value="P:protein K6-linked ubiquitination"/>
    <property type="evidence" value="ECO:0007669"/>
    <property type="project" value="TreeGrafter"/>
</dbReference>
<feature type="repeat" description="ANK" evidence="3">
    <location>
        <begin position="161"/>
        <end position="193"/>
    </location>
</feature>
<proteinExistence type="predicted"/>
<dbReference type="PROSITE" id="PS50297">
    <property type="entry name" value="ANK_REP_REGION"/>
    <property type="match status" value="2"/>
</dbReference>
<accession>C0Z8D2</accession>
<dbReference type="SMART" id="SM00248">
    <property type="entry name" value="ANK"/>
    <property type="match status" value="4"/>
</dbReference>
<dbReference type="KEGG" id="bbe:BBR47_55820"/>
<evidence type="ECO:0000256" key="4">
    <source>
        <dbReference type="SAM" id="MobiDB-lite"/>
    </source>
</evidence>
<dbReference type="SUPFAM" id="SSF48403">
    <property type="entry name" value="Ankyrin repeat"/>
    <property type="match status" value="1"/>
</dbReference>
<dbReference type="EMBL" id="AP008955">
    <property type="protein sequence ID" value="BAH46559.1"/>
    <property type="molecule type" value="Genomic_DNA"/>
</dbReference>
<keyword evidence="1" id="KW-0677">Repeat</keyword>
<keyword evidence="2 3" id="KW-0040">ANK repeat</keyword>
<dbReference type="PANTHER" id="PTHR24171">
    <property type="entry name" value="ANKYRIN REPEAT DOMAIN-CONTAINING PROTEIN 39-RELATED"/>
    <property type="match status" value="1"/>
</dbReference>